<name>A0A8H4W5I5_9HELO</name>
<accession>A0A8H4W5I5</accession>
<feature type="region of interest" description="Disordered" evidence="1">
    <location>
        <begin position="29"/>
        <end position="48"/>
    </location>
</feature>
<proteinExistence type="predicted"/>
<comment type="caution">
    <text evidence="2">The sequence shown here is derived from an EMBL/GenBank/DDBJ whole genome shotgun (WGS) entry which is preliminary data.</text>
</comment>
<gene>
    <name evidence="2" type="ORF">G7Y89_g3515</name>
</gene>
<evidence type="ECO:0000256" key="1">
    <source>
        <dbReference type="SAM" id="MobiDB-lite"/>
    </source>
</evidence>
<evidence type="ECO:0000313" key="2">
    <source>
        <dbReference type="EMBL" id="KAF4634587.1"/>
    </source>
</evidence>
<dbReference type="Proteomes" id="UP000566819">
    <property type="component" value="Unassembled WGS sequence"/>
</dbReference>
<dbReference type="OrthoDB" id="3595485at2759"/>
<organism evidence="2 3">
    <name type="scientific">Cudoniella acicularis</name>
    <dbReference type="NCBI Taxonomy" id="354080"/>
    <lineage>
        <taxon>Eukaryota</taxon>
        <taxon>Fungi</taxon>
        <taxon>Dikarya</taxon>
        <taxon>Ascomycota</taxon>
        <taxon>Pezizomycotina</taxon>
        <taxon>Leotiomycetes</taxon>
        <taxon>Helotiales</taxon>
        <taxon>Tricladiaceae</taxon>
        <taxon>Cudoniella</taxon>
    </lineage>
</organism>
<reference evidence="2 3" key="1">
    <citation type="submission" date="2020-03" db="EMBL/GenBank/DDBJ databases">
        <title>Draft Genome Sequence of Cudoniella acicularis.</title>
        <authorList>
            <person name="Buettner E."/>
            <person name="Kellner H."/>
        </authorList>
    </citation>
    <scope>NUCLEOTIDE SEQUENCE [LARGE SCALE GENOMIC DNA]</scope>
    <source>
        <strain evidence="2 3">DSM 108380</strain>
    </source>
</reference>
<dbReference type="AlphaFoldDB" id="A0A8H4W5I5"/>
<evidence type="ECO:0000313" key="3">
    <source>
        <dbReference type="Proteomes" id="UP000566819"/>
    </source>
</evidence>
<sequence length="196" mass="22565">MRKQKDFPYRKNIRETEIKSKLRDYLADLEGNTKGDSPQTEEDTKEDPSSLLIDIYIRTRFPEGDYPPIGDYLSQRDILALVEMLFDNLLGAWVNKRIVCVGDYSDTLPPEYQSASKTLYDTSYTEVLSLSDCAKQFLENLKSDSDKADAFRVEYSRLLEESFPSDQQHVLLNLTSREYVFGECSSVKELGLDRNS</sequence>
<keyword evidence="3" id="KW-1185">Reference proteome</keyword>
<protein>
    <submittedName>
        <fullName evidence="2">Uncharacterized protein</fullName>
    </submittedName>
</protein>
<dbReference type="EMBL" id="JAAMPI010000173">
    <property type="protein sequence ID" value="KAF4634587.1"/>
    <property type="molecule type" value="Genomic_DNA"/>
</dbReference>